<evidence type="ECO:0000313" key="3">
    <source>
        <dbReference type="EMBL" id="QNT97475.1"/>
    </source>
</evidence>
<accession>A0A7H1QAZ5</accession>
<organism evidence="3 4">
    <name type="scientific">Streptomyces griseofuscus</name>
    <dbReference type="NCBI Taxonomy" id="146922"/>
    <lineage>
        <taxon>Bacteria</taxon>
        <taxon>Bacillati</taxon>
        <taxon>Actinomycetota</taxon>
        <taxon>Actinomycetes</taxon>
        <taxon>Kitasatosporales</taxon>
        <taxon>Streptomycetaceae</taxon>
        <taxon>Streptomyces</taxon>
    </lineage>
</organism>
<name>A0A7H1QAZ5_9ACTN</name>
<feature type="compositionally biased region" description="Low complexity" evidence="1">
    <location>
        <begin position="226"/>
        <end position="274"/>
    </location>
</feature>
<dbReference type="Proteomes" id="UP000516422">
    <property type="component" value="Chromosome"/>
</dbReference>
<keyword evidence="2" id="KW-0812">Transmembrane</keyword>
<keyword evidence="2" id="KW-1133">Transmembrane helix</keyword>
<protein>
    <submittedName>
        <fullName evidence="3">Uncharacterized protein</fullName>
    </submittedName>
</protein>
<evidence type="ECO:0000256" key="2">
    <source>
        <dbReference type="SAM" id="Phobius"/>
    </source>
</evidence>
<feature type="compositionally biased region" description="Polar residues" evidence="1">
    <location>
        <begin position="191"/>
        <end position="205"/>
    </location>
</feature>
<evidence type="ECO:0000313" key="4">
    <source>
        <dbReference type="Proteomes" id="UP000516422"/>
    </source>
</evidence>
<feature type="transmembrane region" description="Helical" evidence="2">
    <location>
        <begin position="111"/>
        <end position="129"/>
    </location>
</feature>
<dbReference type="KEGG" id="sgf:HEP81_07242"/>
<reference evidence="3 4" key="1">
    <citation type="submission" date="2020-04" db="EMBL/GenBank/DDBJ databases">
        <title>Characterization and engineering of Streptomyces griseofuscus DSM40191 as a potential heterologous host for expression of BGCs.</title>
        <authorList>
            <person name="Gren T."/>
            <person name="Whitford C.M."/>
            <person name="Mohite O.S."/>
            <person name="Joergensen T.S."/>
            <person name="Nielsen J.B."/>
            <person name="Lee S.Y."/>
            <person name="Weber T."/>
        </authorList>
    </citation>
    <scope>NUCLEOTIDE SEQUENCE [LARGE SCALE GENOMIC DNA]</scope>
    <source>
        <strain evidence="3 4">DSM 40191</strain>
    </source>
</reference>
<keyword evidence="2" id="KW-0472">Membrane</keyword>
<proteinExistence type="predicted"/>
<dbReference type="EMBL" id="CP051006">
    <property type="protein sequence ID" value="QNT97475.1"/>
    <property type="molecule type" value="Genomic_DNA"/>
</dbReference>
<gene>
    <name evidence="3" type="ORF">HEP81_07242</name>
</gene>
<feature type="region of interest" description="Disordered" evidence="1">
    <location>
        <begin position="140"/>
        <end position="277"/>
    </location>
</feature>
<evidence type="ECO:0000256" key="1">
    <source>
        <dbReference type="SAM" id="MobiDB-lite"/>
    </source>
</evidence>
<dbReference type="AlphaFoldDB" id="A0A7H1QAZ5"/>
<sequence length="285" mass="29098">MAQSNREDRKTQMDYCSECRRHLNGALVCPGCGAYAPDIAPPGTGGSPAGTAGPEVTSFPWEFEPAAEPFPGEPAGVATASADVEDAPVVREGRAARRRQLARWKKNQRRAVVATAVALVGGGLTLASMDRHTADRAQAATLPDDRSTGAAPQDEAPDQAHDPSATTGTRPAHHSAPTTRTPGGTGPVRQTLATHHTAPSNTQPDSAAPADPVTRPRPAGTQRAYTTTPSAPATGHTTSPAPTTSSTPAPAPTTGGSDQGTTSSTPPARASTSPEQLCVLVLCIG</sequence>